<organism evidence="2 3">
    <name type="scientific">Spirosoma pollinicola</name>
    <dbReference type="NCBI Taxonomy" id="2057025"/>
    <lineage>
        <taxon>Bacteria</taxon>
        <taxon>Pseudomonadati</taxon>
        <taxon>Bacteroidota</taxon>
        <taxon>Cytophagia</taxon>
        <taxon>Cytophagales</taxon>
        <taxon>Cytophagaceae</taxon>
        <taxon>Spirosoma</taxon>
    </lineage>
</organism>
<dbReference type="KEGG" id="spir:CWM47_11305"/>
<dbReference type="OrthoDB" id="954612at2"/>
<feature type="signal peptide" evidence="1">
    <location>
        <begin position="1"/>
        <end position="25"/>
    </location>
</feature>
<proteinExistence type="predicted"/>
<name>A0A2K8YXT4_9BACT</name>
<gene>
    <name evidence="2" type="ORF">CWM47_11305</name>
</gene>
<evidence type="ECO:0000313" key="2">
    <source>
        <dbReference type="EMBL" id="AUD02358.1"/>
    </source>
</evidence>
<evidence type="ECO:0000313" key="3">
    <source>
        <dbReference type="Proteomes" id="UP000232883"/>
    </source>
</evidence>
<feature type="chain" id="PRO_5014907804" description="DUF2780 domain-containing protein" evidence="1">
    <location>
        <begin position="26"/>
        <end position="239"/>
    </location>
</feature>
<reference evidence="2 3" key="1">
    <citation type="submission" date="2017-11" db="EMBL/GenBank/DDBJ databases">
        <title>Taxonomic description and genome sequences of Spirosoma HA7 sp. nov., isolated from pollen microhabitat of Corylus avellana.</title>
        <authorList>
            <person name="Ambika Manirajan B."/>
            <person name="Suarez C."/>
            <person name="Ratering S."/>
            <person name="Geissler-Plaum R."/>
            <person name="Cardinale M."/>
            <person name="Sylvia S."/>
        </authorList>
    </citation>
    <scope>NUCLEOTIDE SEQUENCE [LARGE SCALE GENOMIC DNA]</scope>
    <source>
        <strain evidence="2 3">HA7</strain>
    </source>
</reference>
<keyword evidence="3" id="KW-1185">Reference proteome</keyword>
<dbReference type="Proteomes" id="UP000232883">
    <property type="component" value="Chromosome"/>
</dbReference>
<dbReference type="EMBL" id="CP025096">
    <property type="protein sequence ID" value="AUD02358.1"/>
    <property type="molecule type" value="Genomic_DNA"/>
</dbReference>
<accession>A0A2K8YXT4</accession>
<keyword evidence="1" id="KW-0732">Signal</keyword>
<dbReference type="AlphaFoldDB" id="A0A2K8YXT4"/>
<protein>
    <recommendedName>
        <fullName evidence="4">DUF2780 domain-containing protein</fullName>
    </recommendedName>
</protein>
<evidence type="ECO:0008006" key="4">
    <source>
        <dbReference type="Google" id="ProtNLM"/>
    </source>
</evidence>
<evidence type="ECO:0000256" key="1">
    <source>
        <dbReference type="SAM" id="SignalP"/>
    </source>
</evidence>
<dbReference type="RefSeq" id="WP_100988075.1">
    <property type="nucleotide sequence ID" value="NZ_CP025096.1"/>
</dbReference>
<sequence length="239" mass="23413">MKTIRFSVGTACLLASLLSTISLSAQITTPTVPAVPTTTEAPKVIGAIKDTAVTPGVAATTATSQAATQSTDSPDTHLDMAVAALDKGDKATTTQELQTGIAALEASVQQKPTSFKDKVLAQVGKLKALLPLIPTGALGSGVLSKAVGLAKLASGGNQLEGLMTAGSLIGKGSQLTSSLGGLSSAMSVLGGGGSAGKSLISSALGSVSKLDQGGMVAKAAEPAVKSQLGSVLNFVKGAL</sequence>